<name>A0A1E1W2X8_PECGO</name>
<feature type="signal peptide" evidence="1">
    <location>
        <begin position="1"/>
        <end position="18"/>
    </location>
</feature>
<accession>A0A1E1W2X8</accession>
<keyword evidence="1" id="KW-0732">Signal</keyword>
<evidence type="ECO:0000313" key="2">
    <source>
        <dbReference type="EMBL" id="JAT81261.1"/>
    </source>
</evidence>
<sequence length="123" mass="13763">MAGFKLLLCLSLLQAVYGKGSESAIQCTPEVMKVTVPMDGDRRMSYLDQLKDYKPCMPYMEDNAATFMLDLQDPHKCGVTRVLNKITGKRTFYHKIVIEDTAGGRETVTVRCVVTGKLRALAR</sequence>
<dbReference type="AlphaFoldDB" id="A0A1E1W2X8"/>
<reference evidence="2" key="1">
    <citation type="submission" date="2015-09" db="EMBL/GenBank/DDBJ databases">
        <title>De novo assembly of Pectinophora gossypiella (Pink Bollworm) gut transcriptome.</title>
        <authorList>
            <person name="Tassone E.E."/>
        </authorList>
    </citation>
    <scope>NUCLEOTIDE SEQUENCE</scope>
</reference>
<organism evidence="2">
    <name type="scientific">Pectinophora gossypiella</name>
    <name type="common">Cotton pink bollworm</name>
    <name type="synonym">Depressaria gossypiella</name>
    <dbReference type="NCBI Taxonomy" id="13191"/>
    <lineage>
        <taxon>Eukaryota</taxon>
        <taxon>Metazoa</taxon>
        <taxon>Ecdysozoa</taxon>
        <taxon>Arthropoda</taxon>
        <taxon>Hexapoda</taxon>
        <taxon>Insecta</taxon>
        <taxon>Pterygota</taxon>
        <taxon>Neoptera</taxon>
        <taxon>Endopterygota</taxon>
        <taxon>Lepidoptera</taxon>
        <taxon>Glossata</taxon>
        <taxon>Ditrysia</taxon>
        <taxon>Gelechioidea</taxon>
        <taxon>Gelechiidae</taxon>
        <taxon>Apatetrinae</taxon>
        <taxon>Pectinophora</taxon>
    </lineage>
</organism>
<dbReference type="OrthoDB" id="6407830at2759"/>
<gene>
    <name evidence="2" type="ORF">g.705</name>
</gene>
<feature type="chain" id="PRO_5009115134" description="ZP domain-containing protein" evidence="1">
    <location>
        <begin position="19"/>
        <end position="123"/>
    </location>
</feature>
<protein>
    <recommendedName>
        <fullName evidence="3">ZP domain-containing protein</fullName>
    </recommendedName>
</protein>
<proteinExistence type="predicted"/>
<evidence type="ECO:0008006" key="3">
    <source>
        <dbReference type="Google" id="ProtNLM"/>
    </source>
</evidence>
<feature type="non-terminal residue" evidence="2">
    <location>
        <position position="123"/>
    </location>
</feature>
<dbReference type="EMBL" id="GDQN01009793">
    <property type="protein sequence ID" value="JAT81261.1"/>
    <property type="molecule type" value="Transcribed_RNA"/>
</dbReference>
<evidence type="ECO:0000256" key="1">
    <source>
        <dbReference type="SAM" id="SignalP"/>
    </source>
</evidence>